<dbReference type="InterPro" id="IPR036866">
    <property type="entry name" value="RibonucZ/Hydroxyglut_hydro"/>
</dbReference>
<dbReference type="SMART" id="SM00849">
    <property type="entry name" value="Lactamase_B"/>
    <property type="match status" value="1"/>
</dbReference>
<keyword evidence="4" id="KW-1185">Reference proteome</keyword>
<dbReference type="SUPFAM" id="SSF56281">
    <property type="entry name" value="Metallo-hydrolase/oxidoreductase"/>
    <property type="match status" value="1"/>
</dbReference>
<evidence type="ECO:0000313" key="3">
    <source>
        <dbReference type="EMBL" id="PXX44062.1"/>
    </source>
</evidence>
<dbReference type="RefSeq" id="WP_110255313.1">
    <property type="nucleotide sequence ID" value="NZ_QJKB01000003.1"/>
</dbReference>
<organism evidence="3 4">
    <name type="scientific">Undibacterium pigrum</name>
    <dbReference type="NCBI Taxonomy" id="401470"/>
    <lineage>
        <taxon>Bacteria</taxon>
        <taxon>Pseudomonadati</taxon>
        <taxon>Pseudomonadota</taxon>
        <taxon>Betaproteobacteria</taxon>
        <taxon>Burkholderiales</taxon>
        <taxon>Oxalobacteraceae</taxon>
        <taxon>Undibacterium</taxon>
    </lineage>
</organism>
<keyword evidence="1" id="KW-0732">Signal</keyword>
<comment type="caution">
    <text evidence="3">The sequence shown here is derived from an EMBL/GenBank/DDBJ whole genome shotgun (WGS) entry which is preliminary data.</text>
</comment>
<dbReference type="GO" id="GO:0016787">
    <property type="term" value="F:hydrolase activity"/>
    <property type="evidence" value="ECO:0007669"/>
    <property type="project" value="UniProtKB-KW"/>
</dbReference>
<feature type="signal peptide" evidence="1">
    <location>
        <begin position="1"/>
        <end position="28"/>
    </location>
</feature>
<dbReference type="PANTHER" id="PTHR42951:SF20">
    <property type="entry name" value="BETA LACTAMASE"/>
    <property type="match status" value="1"/>
</dbReference>
<keyword evidence="3" id="KW-0378">Hydrolase</keyword>
<protein>
    <submittedName>
        <fullName evidence="3">Glyoxylase-like metal-dependent hydrolase (Beta-lactamase superfamily II)</fullName>
    </submittedName>
</protein>
<dbReference type="OrthoDB" id="1273797at2"/>
<proteinExistence type="predicted"/>
<dbReference type="InterPro" id="IPR001279">
    <property type="entry name" value="Metallo-B-lactamas"/>
</dbReference>
<evidence type="ECO:0000313" key="4">
    <source>
        <dbReference type="Proteomes" id="UP000247792"/>
    </source>
</evidence>
<evidence type="ECO:0000259" key="2">
    <source>
        <dbReference type="SMART" id="SM00849"/>
    </source>
</evidence>
<reference evidence="3 4" key="1">
    <citation type="submission" date="2018-05" db="EMBL/GenBank/DDBJ databases">
        <title>Genomic Encyclopedia of Type Strains, Phase IV (KMG-IV): sequencing the most valuable type-strain genomes for metagenomic binning, comparative biology and taxonomic classification.</title>
        <authorList>
            <person name="Goeker M."/>
        </authorList>
    </citation>
    <scope>NUCLEOTIDE SEQUENCE [LARGE SCALE GENOMIC DNA]</scope>
    <source>
        <strain evidence="3 4">DSM 19792</strain>
    </source>
</reference>
<dbReference type="InterPro" id="IPR050855">
    <property type="entry name" value="NDM-1-like"/>
</dbReference>
<gene>
    <name evidence="3" type="ORF">DFR42_103331</name>
</gene>
<dbReference type="PANTHER" id="PTHR42951">
    <property type="entry name" value="METALLO-BETA-LACTAMASE DOMAIN-CONTAINING"/>
    <property type="match status" value="1"/>
</dbReference>
<dbReference type="AlphaFoldDB" id="A0A318J5I8"/>
<accession>A0A318J5I8</accession>
<name>A0A318J5I8_9BURK</name>
<dbReference type="Gene3D" id="3.60.15.10">
    <property type="entry name" value="Ribonuclease Z/Hydroxyacylglutathione hydrolase-like"/>
    <property type="match status" value="1"/>
</dbReference>
<evidence type="ECO:0000256" key="1">
    <source>
        <dbReference type="SAM" id="SignalP"/>
    </source>
</evidence>
<dbReference type="Proteomes" id="UP000247792">
    <property type="component" value="Unassembled WGS sequence"/>
</dbReference>
<dbReference type="Pfam" id="PF00753">
    <property type="entry name" value="Lactamase_B"/>
    <property type="match status" value="1"/>
</dbReference>
<feature type="chain" id="PRO_5016349717" evidence="1">
    <location>
        <begin position="29"/>
        <end position="488"/>
    </location>
</feature>
<sequence length="488" mass="53167">MKISKIRAQHVLPFALLPFALLAGQSQAASLQAAADALNAANTQSVSVSGTGKWFQFGQAPAPTLAWPEFDVSSYKTAIDYDKVAARVQITRLQTVDPKRARPTAVEQKPDQYISGALAWNATTAANGTSNYNPQRAALEERRAEIWSTPHGFIRAALANNATSKASKGGVEVSFNADGKYRYVGFINKNNQLEQVKTWIDNPVLGDTELLTRFTQYKDFGGQQYPARIVRSLGGHPVLDLQVAELQINAPVDISAPPEVVNATAPVITVTSTKLAEGVYHLTGGTHHSVAIEQADHIVIVEAPLSEERSLAVIARAKEIIPGKPIKYLINTHAHFDHSGGLRPYVDEGAIIVTHQENRGYYQKIWANQHSLNPDRLAASKTRARFETFKAKHVLNDGKRAIEIYPIAGNTHNDAFALVYLPAEKILVEADAYNPPAANAPALVPANPYSVNLYDNLRKLKLDVDQIAGLHGQKAVKLADLQSYIGVN</sequence>
<feature type="domain" description="Metallo-beta-lactamase" evidence="2">
    <location>
        <begin position="286"/>
        <end position="471"/>
    </location>
</feature>
<dbReference type="EMBL" id="QJKB01000003">
    <property type="protein sequence ID" value="PXX44062.1"/>
    <property type="molecule type" value="Genomic_DNA"/>
</dbReference>